<dbReference type="InterPro" id="IPR004839">
    <property type="entry name" value="Aminotransferase_I/II_large"/>
</dbReference>
<evidence type="ECO:0000256" key="5">
    <source>
        <dbReference type="ARBA" id="ARBA00012753"/>
    </source>
</evidence>
<reference evidence="22" key="1">
    <citation type="submission" date="2025-08" db="UniProtKB">
        <authorList>
            <consortium name="RefSeq"/>
        </authorList>
    </citation>
    <scope>IDENTIFICATION</scope>
    <source>
        <strain evidence="22">Airmid</strain>
    </source>
</reference>
<evidence type="ECO:0000256" key="9">
    <source>
        <dbReference type="ARBA" id="ARBA00022898"/>
    </source>
</evidence>
<name>A0A6P6YG60_DERPT</name>
<dbReference type="FunFam" id="3.40.640.10:FF:000044">
    <property type="entry name" value="Aspartate aminotransferase"/>
    <property type="match status" value="1"/>
</dbReference>
<dbReference type="CTD" id="2805"/>
<dbReference type="PRINTS" id="PR00799">
    <property type="entry name" value="TRANSAMINASE"/>
</dbReference>
<dbReference type="KEGG" id="dpte:113798183"/>
<comment type="similarity">
    <text evidence="3">Belongs to the class-I pyridoxal-phosphate-dependent aminotransferase family.</text>
</comment>
<organism evidence="21 22">
    <name type="scientific">Dermatophagoides pteronyssinus</name>
    <name type="common">European house dust mite</name>
    <dbReference type="NCBI Taxonomy" id="6956"/>
    <lineage>
        <taxon>Eukaryota</taxon>
        <taxon>Metazoa</taxon>
        <taxon>Ecdysozoa</taxon>
        <taxon>Arthropoda</taxon>
        <taxon>Chelicerata</taxon>
        <taxon>Arachnida</taxon>
        <taxon>Acari</taxon>
        <taxon>Acariformes</taxon>
        <taxon>Sarcoptiformes</taxon>
        <taxon>Astigmata</taxon>
        <taxon>Psoroptidia</taxon>
        <taxon>Analgoidea</taxon>
        <taxon>Pyroglyphidae</taxon>
        <taxon>Dermatophagoidinae</taxon>
        <taxon>Dermatophagoides</taxon>
    </lineage>
</organism>
<keyword evidence="8" id="KW-0808">Transferase</keyword>
<evidence type="ECO:0000256" key="8">
    <source>
        <dbReference type="ARBA" id="ARBA00022679"/>
    </source>
</evidence>
<dbReference type="Gene3D" id="3.40.640.10">
    <property type="entry name" value="Type I PLP-dependent aspartate aminotransferase-like (Major domain)"/>
    <property type="match status" value="1"/>
</dbReference>
<dbReference type="InterPro" id="IPR015424">
    <property type="entry name" value="PyrdxlP-dep_Trfase"/>
</dbReference>
<dbReference type="InParanoid" id="A0A6P6YG60"/>
<evidence type="ECO:0000256" key="6">
    <source>
        <dbReference type="ARBA" id="ARBA00022490"/>
    </source>
</evidence>
<dbReference type="InterPro" id="IPR015422">
    <property type="entry name" value="PyrdxlP-dep_Trfase_small"/>
</dbReference>
<dbReference type="AlphaFoldDB" id="A0A6P6YG60"/>
<dbReference type="Pfam" id="PF00155">
    <property type="entry name" value="Aminotran_1_2"/>
    <property type="match status" value="1"/>
</dbReference>
<keyword evidence="21" id="KW-1185">Reference proteome</keyword>
<dbReference type="FunFam" id="3.90.1150.10:FF:000001">
    <property type="entry name" value="Aspartate aminotransferase"/>
    <property type="match status" value="1"/>
</dbReference>
<dbReference type="PANTHER" id="PTHR11879">
    <property type="entry name" value="ASPARTATE AMINOTRANSFERASE"/>
    <property type="match status" value="1"/>
</dbReference>
<dbReference type="GO" id="GO:0030170">
    <property type="term" value="F:pyridoxal phosphate binding"/>
    <property type="evidence" value="ECO:0007669"/>
    <property type="project" value="InterPro"/>
</dbReference>
<evidence type="ECO:0000256" key="2">
    <source>
        <dbReference type="ARBA" id="ARBA00004496"/>
    </source>
</evidence>
<proteinExistence type="inferred from homology"/>
<evidence type="ECO:0000256" key="17">
    <source>
        <dbReference type="ARBA" id="ARBA00048507"/>
    </source>
</evidence>
<dbReference type="NCBIfam" id="NF006719">
    <property type="entry name" value="PRK09257.1"/>
    <property type="match status" value="1"/>
</dbReference>
<dbReference type="GO" id="GO:0047801">
    <property type="term" value="F:L-cysteine transaminase activity"/>
    <property type="evidence" value="ECO:0007669"/>
    <property type="project" value="UniProtKB-EC"/>
</dbReference>
<dbReference type="EC" id="2.6.1.1" evidence="5"/>
<evidence type="ECO:0000256" key="3">
    <source>
        <dbReference type="ARBA" id="ARBA00007441"/>
    </source>
</evidence>
<feature type="domain" description="Aminotransferase class I/classII large" evidence="20">
    <location>
        <begin position="29"/>
        <end position="397"/>
    </location>
</feature>
<dbReference type="InterPro" id="IPR000796">
    <property type="entry name" value="Asp_trans"/>
</dbReference>
<evidence type="ECO:0000259" key="20">
    <source>
        <dbReference type="Pfam" id="PF00155"/>
    </source>
</evidence>
<evidence type="ECO:0000256" key="19">
    <source>
        <dbReference type="ARBA" id="ARBA00049350"/>
    </source>
</evidence>
<evidence type="ECO:0000256" key="11">
    <source>
        <dbReference type="ARBA" id="ARBA00036027"/>
    </source>
</evidence>
<dbReference type="RefSeq" id="XP_027204478.1">
    <property type="nucleotide sequence ID" value="XM_027348677.1"/>
</dbReference>
<gene>
    <name evidence="22" type="primary">LOC113798183</name>
</gene>
<evidence type="ECO:0000313" key="22">
    <source>
        <dbReference type="RefSeq" id="XP_027204478.1"/>
    </source>
</evidence>
<keyword evidence="7" id="KW-0032">Aminotransferase</keyword>
<dbReference type="GO" id="GO:0004069">
    <property type="term" value="F:L-aspartate:2-oxoglutarate aminotransferase activity"/>
    <property type="evidence" value="ECO:0007669"/>
    <property type="project" value="UniProtKB-EC"/>
</dbReference>
<comment type="catalytic activity">
    <reaction evidence="17">
        <text>L-aspartate + 2-oxoglutarate = oxaloacetate + L-glutamate</text>
        <dbReference type="Rhea" id="RHEA:21824"/>
        <dbReference type="ChEBI" id="CHEBI:16452"/>
        <dbReference type="ChEBI" id="CHEBI:16810"/>
        <dbReference type="ChEBI" id="CHEBI:29985"/>
        <dbReference type="ChEBI" id="CHEBI:29991"/>
        <dbReference type="EC" id="2.6.1.1"/>
    </reaction>
    <physiologicalReaction direction="left-to-right" evidence="17">
        <dbReference type="Rhea" id="RHEA:21825"/>
    </physiologicalReaction>
</comment>
<protein>
    <recommendedName>
        <fullName evidence="13">Aspartate aminotransferase, cytoplasmic</fullName>
        <ecNumber evidence="5">2.6.1.1</ecNumber>
        <ecNumber evidence="12">2.6.1.3</ecNumber>
    </recommendedName>
    <alternativeName>
        <fullName evidence="14">Cysteine aminotransferase, cytoplasmic</fullName>
    </alternativeName>
    <alternativeName>
        <fullName evidence="15">Cysteine transaminase, cytoplasmic</fullName>
    </alternativeName>
    <alternativeName>
        <fullName evidence="16">Glutamate oxaloacetate transaminase 1</fullName>
    </alternativeName>
    <alternativeName>
        <fullName evidence="10">Transaminase A</fullName>
    </alternativeName>
</protein>
<evidence type="ECO:0000256" key="7">
    <source>
        <dbReference type="ARBA" id="ARBA00022576"/>
    </source>
</evidence>
<dbReference type="OMA" id="GTWTHIT"/>
<dbReference type="GO" id="GO:0005829">
    <property type="term" value="C:cytosol"/>
    <property type="evidence" value="ECO:0007669"/>
    <property type="project" value="TreeGrafter"/>
</dbReference>
<evidence type="ECO:0000313" key="21">
    <source>
        <dbReference type="Proteomes" id="UP000515146"/>
    </source>
</evidence>
<evidence type="ECO:0000256" key="4">
    <source>
        <dbReference type="ARBA" id="ARBA00011738"/>
    </source>
</evidence>
<dbReference type="SUPFAM" id="SSF53383">
    <property type="entry name" value="PLP-dependent transferases"/>
    <property type="match status" value="1"/>
</dbReference>
<evidence type="ECO:0000256" key="10">
    <source>
        <dbReference type="ARBA" id="ARBA00030923"/>
    </source>
</evidence>
<comment type="catalytic activity">
    <reaction evidence="11">
        <text>(2S)-2-aminobutanoate + 2-oxoglutarate = 2-oxobutanoate + L-glutamate</text>
        <dbReference type="Rhea" id="RHEA:70223"/>
        <dbReference type="ChEBI" id="CHEBI:16763"/>
        <dbReference type="ChEBI" id="CHEBI:16810"/>
        <dbReference type="ChEBI" id="CHEBI:29985"/>
        <dbReference type="ChEBI" id="CHEBI:74359"/>
    </reaction>
    <physiologicalReaction direction="right-to-left" evidence="11">
        <dbReference type="Rhea" id="RHEA:70225"/>
    </physiologicalReaction>
</comment>
<evidence type="ECO:0000256" key="15">
    <source>
        <dbReference type="ARBA" id="ARBA00042175"/>
    </source>
</evidence>
<keyword evidence="9" id="KW-0663">Pyridoxal phosphate</keyword>
<evidence type="ECO:0000256" key="12">
    <source>
        <dbReference type="ARBA" id="ARBA00038941"/>
    </source>
</evidence>
<dbReference type="OrthoDB" id="6752799at2759"/>
<comment type="catalytic activity">
    <reaction evidence="18">
        <text>3-sulfino-L-alanine + 2-oxoglutarate = 3-sulfinopyruvate + L-glutamate</text>
        <dbReference type="Rhea" id="RHEA:70295"/>
        <dbReference type="ChEBI" id="CHEBI:16810"/>
        <dbReference type="ChEBI" id="CHEBI:29985"/>
        <dbReference type="ChEBI" id="CHEBI:61085"/>
        <dbReference type="ChEBI" id="CHEBI:140699"/>
    </reaction>
    <physiologicalReaction direction="right-to-left" evidence="18">
        <dbReference type="Rhea" id="RHEA:70297"/>
    </physiologicalReaction>
</comment>
<accession>A0A6P6YG60</accession>
<sequence>MSRFSCVESAPPVAIFALSKAYREDPHPKKVDLGIGAYRTNEAKPWVLPVVRKAEDAIFKDENLNHEYLGQLGMESFTQLATKMLLGEDSPALKEQRAFGVQSLSGTGALRIGSEFLKKCAGFQTVYVSKPSWPNHHLVLKNAGFTDVRTYRYWDGKNRSLDFDGMLEDLILAPEDSVVILHVCAHNPTGVDPTVEQWNEIANVIEKKRLFTFFDCAYQGFASGDLVKDSYSVRYFVSRGFEFLCAQSFAKNFGLYCQRIGNLTFVAKNADVLTNVKAQMALIVRGNYSNPPAHGARIVSHVLGDSQLNQEWHDCIKLMSGRIIQMRKALRDKLEELKTPGDWSHITSQIGMFTYTGLTPNQVRHLIDDYHIYLPNDGRISICGLNTNNVEYVAQAFNDVVIKYPENN</sequence>
<dbReference type="CDD" id="cd00609">
    <property type="entry name" value="AAT_like"/>
    <property type="match status" value="1"/>
</dbReference>
<comment type="subcellular location">
    <subcellularLocation>
        <location evidence="2">Cytoplasm</location>
    </subcellularLocation>
</comment>
<dbReference type="PANTHER" id="PTHR11879:SF55">
    <property type="entry name" value="GLUTAMATE OXALOACETATE TRANSAMINASE 1, ISOFORM B"/>
    <property type="match status" value="1"/>
</dbReference>
<comment type="subunit">
    <text evidence="4">Homodimer.</text>
</comment>
<dbReference type="Gene3D" id="3.90.1150.10">
    <property type="entry name" value="Aspartate Aminotransferase, domain 1"/>
    <property type="match status" value="1"/>
</dbReference>
<dbReference type="EC" id="2.6.1.3" evidence="12"/>
<keyword evidence="6" id="KW-0963">Cytoplasm</keyword>
<evidence type="ECO:0000256" key="13">
    <source>
        <dbReference type="ARBA" id="ARBA00040527"/>
    </source>
</evidence>
<evidence type="ECO:0000256" key="1">
    <source>
        <dbReference type="ARBA" id="ARBA00001933"/>
    </source>
</evidence>
<dbReference type="FunCoup" id="A0A6P6YG60">
    <property type="interactions" value="1099"/>
</dbReference>
<comment type="catalytic activity">
    <reaction evidence="19">
        <text>L-cysteine + 2-oxoglutarate = 2-oxo-3-sulfanylpropanoate + L-glutamate</text>
        <dbReference type="Rhea" id="RHEA:17441"/>
        <dbReference type="ChEBI" id="CHEBI:16810"/>
        <dbReference type="ChEBI" id="CHEBI:29985"/>
        <dbReference type="ChEBI" id="CHEBI:35235"/>
        <dbReference type="ChEBI" id="CHEBI:57678"/>
        <dbReference type="EC" id="2.6.1.3"/>
    </reaction>
    <physiologicalReaction direction="left-to-right" evidence="19">
        <dbReference type="Rhea" id="RHEA:17442"/>
    </physiologicalReaction>
</comment>
<evidence type="ECO:0000256" key="16">
    <source>
        <dbReference type="ARBA" id="ARBA00043056"/>
    </source>
</evidence>
<evidence type="ECO:0000256" key="14">
    <source>
        <dbReference type="ARBA" id="ARBA00042149"/>
    </source>
</evidence>
<dbReference type="Proteomes" id="UP000515146">
    <property type="component" value="Unplaced"/>
</dbReference>
<dbReference type="GeneID" id="113798183"/>
<dbReference type="InterPro" id="IPR015421">
    <property type="entry name" value="PyrdxlP-dep_Trfase_major"/>
</dbReference>
<dbReference type="GO" id="GO:0006532">
    <property type="term" value="P:aspartate biosynthetic process"/>
    <property type="evidence" value="ECO:0007669"/>
    <property type="project" value="TreeGrafter"/>
</dbReference>
<evidence type="ECO:0000256" key="18">
    <source>
        <dbReference type="ARBA" id="ARBA00048761"/>
    </source>
</evidence>
<comment type="cofactor">
    <cofactor evidence="1">
        <name>pyridoxal 5'-phosphate</name>
        <dbReference type="ChEBI" id="CHEBI:597326"/>
    </cofactor>
</comment>